<reference evidence="3" key="1">
    <citation type="submission" date="2022-11" db="UniProtKB">
        <authorList>
            <consortium name="WormBaseParasite"/>
        </authorList>
    </citation>
    <scope>IDENTIFICATION</scope>
</reference>
<protein>
    <submittedName>
        <fullName evidence="3">DUF4773 domain-containing protein</fullName>
    </submittedName>
</protein>
<evidence type="ECO:0000313" key="3">
    <source>
        <dbReference type="WBParaSite" id="ACRNAN_scaffold18089.g10326.t1"/>
    </source>
</evidence>
<dbReference type="Pfam" id="PF15998">
    <property type="entry name" value="DUF4773"/>
    <property type="match status" value="1"/>
</dbReference>
<dbReference type="WBParaSite" id="ACRNAN_scaffold18089.g10326.t1">
    <property type="protein sequence ID" value="ACRNAN_scaffold18089.g10326.t1"/>
    <property type="gene ID" value="ACRNAN_scaffold18089.g10326"/>
</dbReference>
<keyword evidence="2" id="KW-1185">Reference proteome</keyword>
<name>A0A914D3X8_9BILA</name>
<dbReference type="AlphaFoldDB" id="A0A914D3X8"/>
<evidence type="ECO:0000259" key="1">
    <source>
        <dbReference type="Pfam" id="PF15998"/>
    </source>
</evidence>
<feature type="domain" description="DUF4773" evidence="1">
    <location>
        <begin position="151"/>
        <end position="199"/>
    </location>
</feature>
<dbReference type="PANTHER" id="PTHR36299">
    <property type="entry name" value="AGAP008005-PA"/>
    <property type="match status" value="1"/>
</dbReference>
<evidence type="ECO:0000313" key="2">
    <source>
        <dbReference type="Proteomes" id="UP000887540"/>
    </source>
</evidence>
<organism evidence="2 3">
    <name type="scientific">Acrobeloides nanus</name>
    <dbReference type="NCBI Taxonomy" id="290746"/>
    <lineage>
        <taxon>Eukaryota</taxon>
        <taxon>Metazoa</taxon>
        <taxon>Ecdysozoa</taxon>
        <taxon>Nematoda</taxon>
        <taxon>Chromadorea</taxon>
        <taxon>Rhabditida</taxon>
        <taxon>Tylenchina</taxon>
        <taxon>Cephalobomorpha</taxon>
        <taxon>Cephaloboidea</taxon>
        <taxon>Cephalobidae</taxon>
        <taxon>Acrobeloides</taxon>
    </lineage>
</organism>
<sequence length="200" mass="23039">ANSSFLDVFLKVYPADDFCGAQRCNISYAISVLLSPNQFDLQSVMLQEGRVARNDRLFFEENTIVRLNKNLENATQKVYIGIRLFDVPDDMQNYFIVEVTDTIQKKRRTKVEFSSDTIRVLINIHKKKESTLISEAWKFLELEENAEPNSCSCVTRNCGCCEHMVVKKIHLDDNVCVNISYISEDIGMKVSLSVNNRVYY</sequence>
<dbReference type="Proteomes" id="UP000887540">
    <property type="component" value="Unplaced"/>
</dbReference>
<proteinExistence type="predicted"/>
<dbReference type="PANTHER" id="PTHR36299:SF2">
    <property type="entry name" value="DUF4773 DOMAIN-CONTAINING PROTEIN"/>
    <property type="match status" value="1"/>
</dbReference>
<dbReference type="InterPro" id="IPR031941">
    <property type="entry name" value="DUF4773"/>
</dbReference>
<accession>A0A914D3X8</accession>